<feature type="compositionally biased region" description="Low complexity" evidence="1">
    <location>
        <begin position="428"/>
        <end position="450"/>
    </location>
</feature>
<gene>
    <name evidence="3" type="ORF">GPECTOR_6g641</name>
</gene>
<name>A0A150GVA2_GONPE</name>
<evidence type="ECO:0000313" key="4">
    <source>
        <dbReference type="Proteomes" id="UP000075714"/>
    </source>
</evidence>
<dbReference type="Proteomes" id="UP000075714">
    <property type="component" value="Unassembled WGS sequence"/>
</dbReference>
<dbReference type="AlphaFoldDB" id="A0A150GVA2"/>
<sequence>MTGPPGGRTTLDLGGLAAPFATTVLLATRGTRDLRQGSVFLTNLTLSGLPTGPAGDLPSTLLRLGMWSFSGLRGGSLHTRNGAASLTNVTVELPPEEVAAWYGSAGLTPPRALLPYWCVADTWERYDVSMVSIGSYESIALQALPASLANFTSCLWTFQFQRASLVDRPAGLPYVLLDSVVLLVPQAELDWLAAVWEHADEIRSWNLSGSPANGADPGRSALPASLANFTSCLWTFQFQRASLVDRPAGLPYVLLDSVVLLVPQAELDWLAAVWEHADEIRSWNLSGSPANGADPGLVSAVRSHLDESRLLHQGSLTGASPDAGAPQEPPQEAPSSVRALVFQAFSWCGLQGRNVSLTASSEAPNVLKYLWPRSPLLLPDLPSGGGSDPRAARALADAAISTSLSHPNIVATYTHTLQPLRDACPEDPLALSTPSPLSSQSPIPASGGSSTGTTGAIFGGAAVWKLTLIQELCDAKSLRHCLQTCVLAAEPSPAVAIAVPGIAAADIALAANAAPAPLPVLPLGVVLALARDVARGMAHLHSRGVVHADLSSANVLLQSRRPPPAQPPERRPSAGGTGGDSGETSAGATVSGVLPTFTALSSDGGGCRYVAKVCDFGLSGRLDPDGSATHLSGPARRSSAYSAPELVRHGRAGPAGDVYSFGVVLWELALGLPLPAALARPEGAAVREWLTAQAALVDMEAATALPPGLLTWPPHVPSGYPALVKTCLREQPGLRPTFGAIVKQLEKMLQRIN</sequence>
<dbReference type="EMBL" id="LSYV01000007">
    <property type="protein sequence ID" value="KXZ53724.1"/>
    <property type="molecule type" value="Genomic_DNA"/>
</dbReference>
<dbReference type="InterPro" id="IPR051681">
    <property type="entry name" value="Ser/Thr_Kinases-Pseudokinases"/>
</dbReference>
<dbReference type="SUPFAM" id="SSF56112">
    <property type="entry name" value="Protein kinase-like (PK-like)"/>
    <property type="match status" value="1"/>
</dbReference>
<feature type="region of interest" description="Disordered" evidence="1">
    <location>
        <begin position="424"/>
        <end position="450"/>
    </location>
</feature>
<evidence type="ECO:0000313" key="3">
    <source>
        <dbReference type="EMBL" id="KXZ53724.1"/>
    </source>
</evidence>
<protein>
    <recommendedName>
        <fullName evidence="2">Protein kinase domain-containing protein</fullName>
    </recommendedName>
</protein>
<dbReference type="InterPro" id="IPR000719">
    <property type="entry name" value="Prot_kinase_dom"/>
</dbReference>
<dbReference type="GO" id="GO:0005524">
    <property type="term" value="F:ATP binding"/>
    <property type="evidence" value="ECO:0007669"/>
    <property type="project" value="InterPro"/>
</dbReference>
<dbReference type="STRING" id="33097.A0A150GVA2"/>
<feature type="region of interest" description="Disordered" evidence="1">
    <location>
        <begin position="558"/>
        <end position="589"/>
    </location>
</feature>
<dbReference type="GO" id="GO:0004674">
    <property type="term" value="F:protein serine/threonine kinase activity"/>
    <property type="evidence" value="ECO:0007669"/>
    <property type="project" value="TreeGrafter"/>
</dbReference>
<dbReference type="InterPro" id="IPR011009">
    <property type="entry name" value="Kinase-like_dom_sf"/>
</dbReference>
<dbReference type="PANTHER" id="PTHR44329">
    <property type="entry name" value="SERINE/THREONINE-PROTEIN KINASE TNNI3K-RELATED"/>
    <property type="match status" value="1"/>
</dbReference>
<comment type="caution">
    <text evidence="3">The sequence shown here is derived from an EMBL/GenBank/DDBJ whole genome shotgun (WGS) entry which is preliminary data.</text>
</comment>
<evidence type="ECO:0000256" key="1">
    <source>
        <dbReference type="SAM" id="MobiDB-lite"/>
    </source>
</evidence>
<dbReference type="PROSITE" id="PS50011">
    <property type="entry name" value="PROTEIN_KINASE_DOM"/>
    <property type="match status" value="1"/>
</dbReference>
<dbReference type="PANTHER" id="PTHR44329:SF214">
    <property type="entry name" value="PROTEIN KINASE DOMAIN-CONTAINING PROTEIN"/>
    <property type="match status" value="1"/>
</dbReference>
<dbReference type="OrthoDB" id="547797at2759"/>
<dbReference type="InterPro" id="IPR001245">
    <property type="entry name" value="Ser-Thr/Tyr_kinase_cat_dom"/>
</dbReference>
<reference evidence="4" key="1">
    <citation type="journal article" date="2016" name="Nat. Commun.">
        <title>The Gonium pectorale genome demonstrates co-option of cell cycle regulation during the evolution of multicellularity.</title>
        <authorList>
            <person name="Hanschen E.R."/>
            <person name="Marriage T.N."/>
            <person name="Ferris P.J."/>
            <person name="Hamaji T."/>
            <person name="Toyoda A."/>
            <person name="Fujiyama A."/>
            <person name="Neme R."/>
            <person name="Noguchi H."/>
            <person name="Minakuchi Y."/>
            <person name="Suzuki M."/>
            <person name="Kawai-Toyooka H."/>
            <person name="Smith D.R."/>
            <person name="Sparks H."/>
            <person name="Anderson J."/>
            <person name="Bakaric R."/>
            <person name="Luria V."/>
            <person name="Karger A."/>
            <person name="Kirschner M.W."/>
            <person name="Durand P.M."/>
            <person name="Michod R.E."/>
            <person name="Nozaki H."/>
            <person name="Olson B.J."/>
        </authorList>
    </citation>
    <scope>NUCLEOTIDE SEQUENCE [LARGE SCALE GENOMIC DNA]</scope>
    <source>
        <strain evidence="4">NIES-2863</strain>
    </source>
</reference>
<feature type="domain" description="Protein kinase" evidence="2">
    <location>
        <begin position="342"/>
        <end position="749"/>
    </location>
</feature>
<dbReference type="Pfam" id="PF07714">
    <property type="entry name" value="PK_Tyr_Ser-Thr"/>
    <property type="match status" value="1"/>
</dbReference>
<dbReference type="Gene3D" id="1.10.510.10">
    <property type="entry name" value="Transferase(Phosphotransferase) domain 1"/>
    <property type="match status" value="1"/>
</dbReference>
<proteinExistence type="predicted"/>
<keyword evidence="4" id="KW-1185">Reference proteome</keyword>
<organism evidence="3 4">
    <name type="scientific">Gonium pectorale</name>
    <name type="common">Green alga</name>
    <dbReference type="NCBI Taxonomy" id="33097"/>
    <lineage>
        <taxon>Eukaryota</taxon>
        <taxon>Viridiplantae</taxon>
        <taxon>Chlorophyta</taxon>
        <taxon>core chlorophytes</taxon>
        <taxon>Chlorophyceae</taxon>
        <taxon>CS clade</taxon>
        <taxon>Chlamydomonadales</taxon>
        <taxon>Volvocaceae</taxon>
        <taxon>Gonium</taxon>
    </lineage>
</organism>
<dbReference type="InterPro" id="IPR008266">
    <property type="entry name" value="Tyr_kinase_AS"/>
</dbReference>
<feature type="region of interest" description="Disordered" evidence="1">
    <location>
        <begin position="314"/>
        <end position="333"/>
    </location>
</feature>
<dbReference type="PROSITE" id="PS00109">
    <property type="entry name" value="PROTEIN_KINASE_TYR"/>
    <property type="match status" value="1"/>
</dbReference>
<accession>A0A150GVA2</accession>
<evidence type="ECO:0000259" key="2">
    <source>
        <dbReference type="PROSITE" id="PS50011"/>
    </source>
</evidence>